<comment type="cofactor">
    <cofactor evidence="1">
        <name>FAD</name>
        <dbReference type="ChEBI" id="CHEBI:57692"/>
    </cofactor>
</comment>
<keyword evidence="5" id="KW-0809">Transit peptide</keyword>
<evidence type="ECO:0000256" key="6">
    <source>
        <dbReference type="ARBA" id="ARBA00023002"/>
    </source>
</evidence>
<dbReference type="PANTHER" id="PTHR11748:SF111">
    <property type="entry name" value="D-LACTATE DEHYDROGENASE, MITOCHONDRIAL-RELATED"/>
    <property type="match status" value="1"/>
</dbReference>
<evidence type="ECO:0000313" key="10">
    <source>
        <dbReference type="EMBL" id="VCU09549.1"/>
    </source>
</evidence>
<dbReference type="Proteomes" id="UP000289200">
    <property type="component" value="Unassembled WGS sequence"/>
</dbReference>
<organism evidence="10 11">
    <name type="scientific">Rhodoplanes serenus</name>
    <dbReference type="NCBI Taxonomy" id="200615"/>
    <lineage>
        <taxon>Bacteria</taxon>
        <taxon>Pseudomonadati</taxon>
        <taxon>Pseudomonadota</taxon>
        <taxon>Alphaproteobacteria</taxon>
        <taxon>Hyphomicrobiales</taxon>
        <taxon>Nitrobacteraceae</taxon>
        <taxon>Rhodoplanes</taxon>
    </lineage>
</organism>
<dbReference type="EMBL" id="UWOC01000159">
    <property type="protein sequence ID" value="VCU09549.1"/>
    <property type="molecule type" value="Genomic_DNA"/>
</dbReference>
<evidence type="ECO:0000259" key="9">
    <source>
        <dbReference type="PROSITE" id="PS51387"/>
    </source>
</evidence>
<feature type="domain" description="FAD-binding PCMH-type" evidence="9">
    <location>
        <begin position="59"/>
        <end position="236"/>
    </location>
</feature>
<dbReference type="Gene3D" id="3.30.70.2740">
    <property type="match status" value="1"/>
</dbReference>
<dbReference type="Pfam" id="PF01565">
    <property type="entry name" value="FAD_binding_4"/>
    <property type="match status" value="1"/>
</dbReference>
<dbReference type="InterPro" id="IPR016166">
    <property type="entry name" value="FAD-bd_PCMH"/>
</dbReference>
<dbReference type="Gene3D" id="3.30.465.10">
    <property type="match status" value="1"/>
</dbReference>
<reference evidence="11" key="1">
    <citation type="submission" date="2018-10" db="EMBL/GenBank/DDBJ databases">
        <authorList>
            <person name="Peiro R."/>
            <person name="Begona"/>
            <person name="Cbmso G."/>
            <person name="Lopez M."/>
            <person name="Gonzalez S."/>
            <person name="Sacristan E."/>
            <person name="Castillo E."/>
        </authorList>
    </citation>
    <scope>NUCLEOTIDE SEQUENCE [LARGE SCALE GENOMIC DNA]</scope>
</reference>
<evidence type="ECO:0000256" key="4">
    <source>
        <dbReference type="ARBA" id="ARBA00022827"/>
    </source>
</evidence>
<keyword evidence="4" id="KW-0274">FAD</keyword>
<dbReference type="Pfam" id="PF02913">
    <property type="entry name" value="FAD-oxidase_C"/>
    <property type="match status" value="1"/>
</dbReference>
<dbReference type="InterPro" id="IPR016169">
    <property type="entry name" value="FAD-bd_PCMH_sub2"/>
</dbReference>
<dbReference type="GO" id="GO:0071949">
    <property type="term" value="F:FAD binding"/>
    <property type="evidence" value="ECO:0007669"/>
    <property type="project" value="InterPro"/>
</dbReference>
<dbReference type="EC" id="1.1.2.4" evidence="7"/>
<dbReference type="GO" id="GO:1903457">
    <property type="term" value="P:lactate catabolic process"/>
    <property type="evidence" value="ECO:0007669"/>
    <property type="project" value="TreeGrafter"/>
</dbReference>
<dbReference type="GO" id="GO:0004458">
    <property type="term" value="F:D-lactate dehydrogenase (cytochrome) activity"/>
    <property type="evidence" value="ECO:0007669"/>
    <property type="project" value="UniProtKB-EC"/>
</dbReference>
<proteinExistence type="inferred from homology"/>
<dbReference type="InterPro" id="IPR016171">
    <property type="entry name" value="Vanillyl_alc_oxidase_C-sub2"/>
</dbReference>
<dbReference type="FunFam" id="3.30.465.10:FF:000016">
    <property type="entry name" value="probable D-lactate dehydrogenase, mitochondrial"/>
    <property type="match status" value="1"/>
</dbReference>
<evidence type="ECO:0000256" key="2">
    <source>
        <dbReference type="ARBA" id="ARBA00008000"/>
    </source>
</evidence>
<name>A0A447CWF4_9BRAD</name>
<keyword evidence="3" id="KW-0285">Flavoprotein</keyword>
<dbReference type="FunFam" id="3.30.70.2740:FF:000001">
    <property type="entry name" value="D-lactate dehydrogenase mitochondrial"/>
    <property type="match status" value="1"/>
</dbReference>
<protein>
    <recommendedName>
        <fullName evidence="7">D-lactate dehydrogenase (cytochrome)</fullName>
        <ecNumber evidence="7">1.1.2.4</ecNumber>
    </recommendedName>
</protein>
<dbReference type="FunFam" id="1.10.45.10:FF:000001">
    <property type="entry name" value="D-lactate dehydrogenase mitochondrial"/>
    <property type="match status" value="1"/>
</dbReference>
<accession>A0A447CWF4</accession>
<keyword evidence="6" id="KW-0560">Oxidoreductase</keyword>
<keyword evidence="11" id="KW-1185">Reference proteome</keyword>
<feature type="region of interest" description="Disordered" evidence="8">
    <location>
        <begin position="1"/>
        <end position="23"/>
    </location>
</feature>
<evidence type="ECO:0000256" key="7">
    <source>
        <dbReference type="ARBA" id="ARBA00038897"/>
    </source>
</evidence>
<dbReference type="OrthoDB" id="9809290at2"/>
<dbReference type="PANTHER" id="PTHR11748">
    <property type="entry name" value="D-LACTATE DEHYDROGENASE"/>
    <property type="match status" value="1"/>
</dbReference>
<dbReference type="Gene3D" id="1.10.45.10">
    <property type="entry name" value="Vanillyl-alcohol Oxidase, Chain A, domain 4"/>
    <property type="match status" value="1"/>
</dbReference>
<dbReference type="RefSeq" id="WP_129609898.1">
    <property type="nucleotide sequence ID" value="NZ_UWOC01000159.1"/>
</dbReference>
<evidence type="ECO:0000256" key="1">
    <source>
        <dbReference type="ARBA" id="ARBA00001974"/>
    </source>
</evidence>
<dbReference type="SUPFAM" id="SSF56176">
    <property type="entry name" value="FAD-binding/transporter-associated domain-like"/>
    <property type="match status" value="1"/>
</dbReference>
<dbReference type="SUPFAM" id="SSF55103">
    <property type="entry name" value="FAD-linked oxidases, C-terminal domain"/>
    <property type="match status" value="1"/>
</dbReference>
<dbReference type="PROSITE" id="PS51387">
    <property type="entry name" value="FAD_PCMH"/>
    <property type="match status" value="1"/>
</dbReference>
<evidence type="ECO:0000313" key="11">
    <source>
        <dbReference type="Proteomes" id="UP000289200"/>
    </source>
</evidence>
<dbReference type="GO" id="GO:0008720">
    <property type="term" value="F:D-lactate dehydrogenase (NAD+) activity"/>
    <property type="evidence" value="ECO:0007669"/>
    <property type="project" value="TreeGrafter"/>
</dbReference>
<dbReference type="InterPro" id="IPR004113">
    <property type="entry name" value="FAD-bd_oxidored_4_C"/>
</dbReference>
<evidence type="ECO:0000256" key="3">
    <source>
        <dbReference type="ARBA" id="ARBA00022630"/>
    </source>
</evidence>
<dbReference type="AlphaFoldDB" id="A0A447CWF4"/>
<evidence type="ECO:0000256" key="5">
    <source>
        <dbReference type="ARBA" id="ARBA00022946"/>
    </source>
</evidence>
<dbReference type="InterPro" id="IPR036318">
    <property type="entry name" value="FAD-bd_PCMH-like_sf"/>
</dbReference>
<dbReference type="InterPro" id="IPR016164">
    <property type="entry name" value="FAD-linked_Oxase-like_C"/>
</dbReference>
<evidence type="ECO:0000256" key="8">
    <source>
        <dbReference type="SAM" id="MobiDB-lite"/>
    </source>
</evidence>
<sequence>MTLSTLAGAAGPAVAPPPPRPDQAAVEAVLTALRDTFGELVTTAAATREQHANSASWIVAQPPDAVVFPQCTADVQKIVRICAAHRVPIVPFGTGTSLEGQINAPFGGVSVDTRDMNRVLAVHADDLDVVVEPGVTRKQLNEHLRDQGLFFPLDPGADAALGGMAATRCSGTNAVRYGTMKDVTLALKAVLANGELMTTARRAKKSSAGYDLTRLFVGSEGTLGIITELTLKLHGIPEAIAGGVCPFPTVEAACKAVIATIQIGIPVARIELMDALQVKAVNAYSRLSLPETPVLFVEFHGSPASVAEQSEHFGEIAAEHGGGPFDWATLPEERSRLWQARHDAYWAANALRRGAKAIASDVCVPISRLAECVTATQADIAASGLVAPIVGHVGDGNFHLALMVDTEDRDEVVRAEALLERMVERALAMDGTCTGEHGIGQGKMKYLKAELGAPALAVMAAVKAALDPAGIMNPGKIVAAG</sequence>
<gene>
    <name evidence="10" type="ORF">RHODGE_RHODGE_03234</name>
</gene>
<dbReference type="InterPro" id="IPR006094">
    <property type="entry name" value="Oxid_FAD_bind_N"/>
</dbReference>
<comment type="caution">
    <text evidence="10">The sequence shown here is derived from an EMBL/GenBank/DDBJ whole genome shotgun (WGS) entry which is preliminary data.</text>
</comment>
<comment type="similarity">
    <text evidence="2">Belongs to the FAD-binding oxidoreductase/transferase type 4 family.</text>
</comment>